<sequence length="261" mass="28394">MLQRHSLLSVFLLVFVTQNHLAAGVQIDSVGLESGKPYVPRQSPAHIEFHLTLDPEETLQSVVWQKDDGKGRYEWEANGTVTVSGMFLGAIDISAANGELHFPSAQLDHAGGYSVTVFTSNGSDTAAYKLIVFYYYESKFSHSITPPISCTWSVGLTMSQAAPYPNISCVFEDGVGVGPSSVPLDAIAVMKLLVTDNGNGTFNYEMASDIPIQEVPVESSMSCQFWIEDSSIHLLTYKPSQTAQSCPEPDTKPDLSYEIIG</sequence>
<reference evidence="2" key="1">
    <citation type="submission" date="2013-03" db="EMBL/GenBank/DDBJ databases">
        <title>Immune-Related transcriptome of Coptotermes formosanus Shiraki workers: the defense mechanism.</title>
        <authorList>
            <person name="Hussain A."/>
            <person name="Li Y.F."/>
            <person name="Wen S.Y."/>
        </authorList>
    </citation>
    <scope>NUCLEOTIDE SEQUENCE</scope>
</reference>
<feature type="signal peptide" evidence="1">
    <location>
        <begin position="1"/>
        <end position="24"/>
    </location>
</feature>
<dbReference type="AlphaFoldDB" id="R4UWJ5"/>
<protein>
    <submittedName>
        <fullName evidence="2">Immunoglobulin (Ig)-like domain of titin protein</fullName>
    </submittedName>
</protein>
<dbReference type="InterPro" id="IPR013783">
    <property type="entry name" value="Ig-like_fold"/>
</dbReference>
<evidence type="ECO:0000256" key="1">
    <source>
        <dbReference type="SAM" id="SignalP"/>
    </source>
</evidence>
<dbReference type="Gene3D" id="2.60.40.10">
    <property type="entry name" value="Immunoglobulins"/>
    <property type="match status" value="1"/>
</dbReference>
<dbReference type="InterPro" id="IPR036179">
    <property type="entry name" value="Ig-like_dom_sf"/>
</dbReference>
<dbReference type="EMBL" id="KC740847">
    <property type="protein sequence ID" value="AGM32671.1"/>
    <property type="molecule type" value="mRNA"/>
</dbReference>
<evidence type="ECO:0000313" key="2">
    <source>
        <dbReference type="EMBL" id="AGM32671.1"/>
    </source>
</evidence>
<feature type="non-terminal residue" evidence="2">
    <location>
        <position position="261"/>
    </location>
</feature>
<feature type="chain" id="PRO_5004380579" evidence="1">
    <location>
        <begin position="25"/>
        <end position="261"/>
    </location>
</feature>
<keyword evidence="1" id="KW-0732">Signal</keyword>
<organism evidence="2">
    <name type="scientific">Coptotermes formosanus</name>
    <name type="common">Formosan subterranean termite</name>
    <dbReference type="NCBI Taxonomy" id="36987"/>
    <lineage>
        <taxon>Eukaryota</taxon>
        <taxon>Metazoa</taxon>
        <taxon>Ecdysozoa</taxon>
        <taxon>Arthropoda</taxon>
        <taxon>Hexapoda</taxon>
        <taxon>Insecta</taxon>
        <taxon>Pterygota</taxon>
        <taxon>Neoptera</taxon>
        <taxon>Polyneoptera</taxon>
        <taxon>Dictyoptera</taxon>
        <taxon>Blattodea</taxon>
        <taxon>Blattoidea</taxon>
        <taxon>Termitoidae</taxon>
        <taxon>Rhinotermitidae</taxon>
        <taxon>Coptotermes</taxon>
    </lineage>
</organism>
<dbReference type="SUPFAM" id="SSF48726">
    <property type="entry name" value="Immunoglobulin"/>
    <property type="match status" value="1"/>
</dbReference>
<accession>R4UWJ5</accession>
<proteinExistence type="evidence at transcript level"/>
<name>R4UWJ5_COPFO</name>